<evidence type="ECO:0000256" key="3">
    <source>
        <dbReference type="ARBA" id="ARBA00022475"/>
    </source>
</evidence>
<comment type="subcellular location">
    <subcellularLocation>
        <location evidence="1">Cell membrane</location>
        <topology evidence="1">Multi-pass membrane protein</topology>
    </subcellularLocation>
</comment>
<dbReference type="InterPro" id="IPR027417">
    <property type="entry name" value="P-loop_NTPase"/>
</dbReference>
<dbReference type="PANTHER" id="PTHR24221:SF397">
    <property type="entry name" value="ABC TRANSPORTER, ATP-BINDING TRANSMEMBRANE PROTEIN"/>
    <property type="match status" value="1"/>
</dbReference>
<evidence type="ECO:0000256" key="4">
    <source>
        <dbReference type="ARBA" id="ARBA00022692"/>
    </source>
</evidence>
<dbReference type="InterPro" id="IPR039421">
    <property type="entry name" value="Type_1_exporter"/>
</dbReference>
<evidence type="ECO:0000259" key="11">
    <source>
        <dbReference type="PROSITE" id="PS50929"/>
    </source>
</evidence>
<dbReference type="RefSeq" id="WP_031392075.1">
    <property type="nucleotide sequence ID" value="NZ_JPNB01000002.1"/>
</dbReference>
<name>A0A4R1QPI7_9FIRM</name>
<dbReference type="EMBL" id="SLUO01000016">
    <property type="protein sequence ID" value="TCL55257.1"/>
    <property type="molecule type" value="Genomic_DNA"/>
</dbReference>
<dbReference type="GO" id="GO:0016887">
    <property type="term" value="F:ATP hydrolysis activity"/>
    <property type="evidence" value="ECO:0007669"/>
    <property type="project" value="InterPro"/>
</dbReference>
<dbReference type="Gene3D" id="1.20.1560.10">
    <property type="entry name" value="ABC transporter type 1, transmembrane domain"/>
    <property type="match status" value="1"/>
</dbReference>
<feature type="transmembrane region" description="Helical" evidence="9">
    <location>
        <begin position="234"/>
        <end position="258"/>
    </location>
</feature>
<feature type="transmembrane region" description="Helical" evidence="9">
    <location>
        <begin position="12"/>
        <end position="38"/>
    </location>
</feature>
<accession>A0A4R1QPI7</accession>
<evidence type="ECO:0000313" key="13">
    <source>
        <dbReference type="Proteomes" id="UP000295718"/>
    </source>
</evidence>
<evidence type="ECO:0000256" key="6">
    <source>
        <dbReference type="ARBA" id="ARBA00022840"/>
    </source>
</evidence>
<evidence type="ECO:0000256" key="5">
    <source>
        <dbReference type="ARBA" id="ARBA00022741"/>
    </source>
</evidence>
<keyword evidence="8 9" id="KW-0472">Membrane</keyword>
<dbReference type="Gene3D" id="3.40.50.300">
    <property type="entry name" value="P-loop containing nucleotide triphosphate hydrolases"/>
    <property type="match status" value="1"/>
</dbReference>
<dbReference type="GO" id="GO:0005524">
    <property type="term" value="F:ATP binding"/>
    <property type="evidence" value="ECO:0007669"/>
    <property type="project" value="UniProtKB-KW"/>
</dbReference>
<dbReference type="STRING" id="1469948.GCA_000732725_03452"/>
<dbReference type="Pfam" id="PF00664">
    <property type="entry name" value="ABC_membrane"/>
    <property type="match status" value="1"/>
</dbReference>
<dbReference type="InterPro" id="IPR011527">
    <property type="entry name" value="ABC1_TM_dom"/>
</dbReference>
<dbReference type="InterPro" id="IPR036640">
    <property type="entry name" value="ABC1_TM_sf"/>
</dbReference>
<dbReference type="PROSITE" id="PS50893">
    <property type="entry name" value="ABC_TRANSPORTER_2"/>
    <property type="match status" value="1"/>
</dbReference>
<evidence type="ECO:0000256" key="9">
    <source>
        <dbReference type="SAM" id="Phobius"/>
    </source>
</evidence>
<keyword evidence="2" id="KW-0813">Transport</keyword>
<evidence type="ECO:0000256" key="7">
    <source>
        <dbReference type="ARBA" id="ARBA00022989"/>
    </source>
</evidence>
<dbReference type="SMART" id="SM00382">
    <property type="entry name" value="AAA"/>
    <property type="match status" value="1"/>
</dbReference>
<dbReference type="Pfam" id="PF00005">
    <property type="entry name" value="ABC_tran"/>
    <property type="match status" value="1"/>
</dbReference>
<sequence>MIKQEVFRMGRMLKLSIGGIVVEGLLSISGFLVLYQILELIFGSGMDIRELLILTVVVTGIFIARLILYSVSYVGSQIGGSDVSRNIRIALGDKMKRIPLNRFIKNKTGFYINGASSEVADYEQILTHKLSDIVKLSVLVIASGLAAACIYLPVGIILIISSLLLIPTMYLTIRKVKFHGTRKNRARQENVSAITEYISGMQTLRAYGMGGRKNEVLTRAMKDYSDISYQFEKVVLPIGSIYMGISWLALPIIIILTANAYMQGIIIPQILILLTMLPLYVAKSNGSLFILFLSYKNLMLSRENIERILGEEEETADVARFEPEDSGIEFEHIAFSYNCGEEILRDVSFKIKQNSFTAIVGDSGSGKSTILNLISKYYLPDSGTIRIGGCDTKRASSEQVLSKISAVDQNVFLFNDTVRNNIRYARADATDEEVEEACLLANCDGFIRDMKNGYDTQVGENGNRLSGGEKQRLSVARALIKNSPIILLDEATASLDIENELLVKQAISQLLKTDRTVIMVAHTLPIVRHADQILVVNDGKIVEKGTHEELLEQHGKYAAMWKASQKLK</sequence>
<dbReference type="GO" id="GO:0034040">
    <property type="term" value="F:ATPase-coupled lipid transmembrane transporter activity"/>
    <property type="evidence" value="ECO:0007669"/>
    <property type="project" value="TreeGrafter"/>
</dbReference>
<proteinExistence type="predicted"/>
<evidence type="ECO:0000256" key="8">
    <source>
        <dbReference type="ARBA" id="ARBA00023136"/>
    </source>
</evidence>
<evidence type="ECO:0000256" key="2">
    <source>
        <dbReference type="ARBA" id="ARBA00022448"/>
    </source>
</evidence>
<dbReference type="OrthoDB" id="9762778at2"/>
<keyword evidence="13" id="KW-1185">Reference proteome</keyword>
<dbReference type="PROSITE" id="PS00211">
    <property type="entry name" value="ABC_TRANSPORTER_1"/>
    <property type="match status" value="1"/>
</dbReference>
<dbReference type="PROSITE" id="PS50929">
    <property type="entry name" value="ABC_TM1F"/>
    <property type="match status" value="1"/>
</dbReference>
<gene>
    <name evidence="12" type="ORF">EDD76_11697</name>
</gene>
<organism evidence="12 13">
    <name type="scientific">Kineothrix alysoides</name>
    <dbReference type="NCBI Taxonomy" id="1469948"/>
    <lineage>
        <taxon>Bacteria</taxon>
        <taxon>Bacillati</taxon>
        <taxon>Bacillota</taxon>
        <taxon>Clostridia</taxon>
        <taxon>Lachnospirales</taxon>
        <taxon>Lachnospiraceae</taxon>
        <taxon>Kineothrix</taxon>
    </lineage>
</organism>
<feature type="transmembrane region" description="Helical" evidence="9">
    <location>
        <begin position="270"/>
        <end position="295"/>
    </location>
</feature>
<dbReference type="AlphaFoldDB" id="A0A4R1QPI7"/>
<feature type="transmembrane region" description="Helical" evidence="9">
    <location>
        <begin position="50"/>
        <end position="68"/>
    </location>
</feature>
<dbReference type="InterPro" id="IPR003593">
    <property type="entry name" value="AAA+_ATPase"/>
</dbReference>
<dbReference type="SUPFAM" id="SSF90123">
    <property type="entry name" value="ABC transporter transmembrane region"/>
    <property type="match status" value="1"/>
</dbReference>
<dbReference type="InterPro" id="IPR017871">
    <property type="entry name" value="ABC_transporter-like_CS"/>
</dbReference>
<dbReference type="PANTHER" id="PTHR24221">
    <property type="entry name" value="ATP-BINDING CASSETTE SUB-FAMILY B"/>
    <property type="match status" value="1"/>
</dbReference>
<keyword evidence="7 9" id="KW-1133">Transmembrane helix</keyword>
<protein>
    <submittedName>
        <fullName evidence="12">ATP-binding cassette subfamily B protein</fullName>
    </submittedName>
</protein>
<dbReference type="FunFam" id="3.40.50.300:FF:000221">
    <property type="entry name" value="Multidrug ABC transporter ATP-binding protein"/>
    <property type="match status" value="1"/>
</dbReference>
<evidence type="ECO:0000256" key="1">
    <source>
        <dbReference type="ARBA" id="ARBA00004651"/>
    </source>
</evidence>
<evidence type="ECO:0000259" key="10">
    <source>
        <dbReference type="PROSITE" id="PS50893"/>
    </source>
</evidence>
<feature type="domain" description="ABC transmembrane type-1" evidence="11">
    <location>
        <begin position="15"/>
        <end position="277"/>
    </location>
</feature>
<keyword evidence="3" id="KW-1003">Cell membrane</keyword>
<keyword evidence="5" id="KW-0547">Nucleotide-binding</keyword>
<dbReference type="SUPFAM" id="SSF52540">
    <property type="entry name" value="P-loop containing nucleoside triphosphate hydrolases"/>
    <property type="match status" value="1"/>
</dbReference>
<comment type="caution">
    <text evidence="12">The sequence shown here is derived from an EMBL/GenBank/DDBJ whole genome shotgun (WGS) entry which is preliminary data.</text>
</comment>
<keyword evidence="4 9" id="KW-0812">Transmembrane</keyword>
<evidence type="ECO:0000313" key="12">
    <source>
        <dbReference type="EMBL" id="TCL55257.1"/>
    </source>
</evidence>
<reference evidence="12 13" key="1">
    <citation type="submission" date="2019-03" db="EMBL/GenBank/DDBJ databases">
        <title>Genomic Encyclopedia of Type Strains, Phase IV (KMG-IV): sequencing the most valuable type-strain genomes for metagenomic binning, comparative biology and taxonomic classification.</title>
        <authorList>
            <person name="Goeker M."/>
        </authorList>
    </citation>
    <scope>NUCLEOTIDE SEQUENCE [LARGE SCALE GENOMIC DNA]</scope>
    <source>
        <strain evidence="12 13">DSM 100556</strain>
    </source>
</reference>
<keyword evidence="6 12" id="KW-0067">ATP-binding</keyword>
<feature type="transmembrane region" description="Helical" evidence="9">
    <location>
        <begin position="138"/>
        <end position="166"/>
    </location>
</feature>
<dbReference type="Proteomes" id="UP000295718">
    <property type="component" value="Unassembled WGS sequence"/>
</dbReference>
<dbReference type="InterPro" id="IPR003439">
    <property type="entry name" value="ABC_transporter-like_ATP-bd"/>
</dbReference>
<feature type="domain" description="ABC transporter" evidence="10">
    <location>
        <begin position="328"/>
        <end position="563"/>
    </location>
</feature>
<dbReference type="GO" id="GO:0140359">
    <property type="term" value="F:ABC-type transporter activity"/>
    <property type="evidence" value="ECO:0007669"/>
    <property type="project" value="InterPro"/>
</dbReference>
<dbReference type="GO" id="GO:0005886">
    <property type="term" value="C:plasma membrane"/>
    <property type="evidence" value="ECO:0007669"/>
    <property type="project" value="UniProtKB-SubCell"/>
</dbReference>